<name>A0A5B9MC22_9BACT</name>
<protein>
    <submittedName>
        <fullName evidence="1">Uncharacterized protein</fullName>
    </submittedName>
</protein>
<evidence type="ECO:0000313" key="1">
    <source>
        <dbReference type="EMBL" id="QEF97756.1"/>
    </source>
</evidence>
<dbReference type="KEGG" id="smam:Mal15_18000"/>
<dbReference type="EMBL" id="CP036264">
    <property type="protein sequence ID" value="QEF97756.1"/>
    <property type="molecule type" value="Genomic_DNA"/>
</dbReference>
<keyword evidence="2" id="KW-1185">Reference proteome</keyword>
<dbReference type="AlphaFoldDB" id="A0A5B9MC22"/>
<accession>A0A5B9MC22</accession>
<gene>
    <name evidence="1" type="ORF">Mal15_18000</name>
</gene>
<evidence type="ECO:0000313" key="2">
    <source>
        <dbReference type="Proteomes" id="UP000321353"/>
    </source>
</evidence>
<proteinExistence type="predicted"/>
<sequence length="172" mass="19172">MIHSLARQRLAQTRIISFDVLSVAHSIPQRSCNALANHDGDVLYIHETHGGVRDCCLVSRSYTNGLPSLEIRCRNAACASGGFGNGCHDHFMPCVNGNRRKSRHVQTDSTGFIAPSARPVFIVYQDRNLCNAWRKSRQRVSHQLTNCIPSFATNFVDRRCDKNLHLGISPGQ</sequence>
<organism evidence="1 2">
    <name type="scientific">Stieleria maiorica</name>
    <dbReference type="NCBI Taxonomy" id="2795974"/>
    <lineage>
        <taxon>Bacteria</taxon>
        <taxon>Pseudomonadati</taxon>
        <taxon>Planctomycetota</taxon>
        <taxon>Planctomycetia</taxon>
        <taxon>Pirellulales</taxon>
        <taxon>Pirellulaceae</taxon>
        <taxon>Stieleria</taxon>
    </lineage>
</organism>
<dbReference type="Proteomes" id="UP000321353">
    <property type="component" value="Chromosome"/>
</dbReference>
<reference evidence="1 2" key="1">
    <citation type="submission" date="2019-02" db="EMBL/GenBank/DDBJ databases">
        <title>Planctomycetal bacteria perform biofilm scaping via a novel small molecule.</title>
        <authorList>
            <person name="Jeske O."/>
            <person name="Boedeker C."/>
            <person name="Wiegand S."/>
            <person name="Breitling P."/>
            <person name="Kallscheuer N."/>
            <person name="Jogler M."/>
            <person name="Rohde M."/>
            <person name="Petersen J."/>
            <person name="Medema M.H."/>
            <person name="Surup F."/>
            <person name="Jogler C."/>
        </authorList>
    </citation>
    <scope>NUCLEOTIDE SEQUENCE [LARGE SCALE GENOMIC DNA]</scope>
    <source>
        <strain evidence="1 2">Mal15</strain>
    </source>
</reference>